<reference evidence="1 2" key="1">
    <citation type="journal article" date="2020" name="Phytopathology">
        <title>Genome Sequence Resources of Colletotrichum truncatum, C. plurivorum, C. musicola, and C. sojae: Four Species Pathogenic to Soybean (Glycine max).</title>
        <authorList>
            <person name="Rogerio F."/>
            <person name="Boufleur T.R."/>
            <person name="Ciampi-Guillardi M."/>
            <person name="Sukno S.A."/>
            <person name="Thon M.R."/>
            <person name="Massola Junior N.S."/>
            <person name="Baroncelli R."/>
        </authorList>
    </citation>
    <scope>NUCLEOTIDE SEQUENCE [LARGE SCALE GENOMIC DNA]</scope>
    <source>
        <strain evidence="1 2">LFN0009</strain>
    </source>
</reference>
<keyword evidence="2" id="KW-1185">Reference proteome</keyword>
<sequence length="53" mass="5973">MAEAQAIARVHRIGQSKPVTATKYMTLNSVEEVSSDPLKYTCWKGNYHIELCC</sequence>
<organism evidence="1 2">
    <name type="scientific">Colletotrichum sojae</name>
    <dbReference type="NCBI Taxonomy" id="2175907"/>
    <lineage>
        <taxon>Eukaryota</taxon>
        <taxon>Fungi</taxon>
        <taxon>Dikarya</taxon>
        <taxon>Ascomycota</taxon>
        <taxon>Pezizomycotina</taxon>
        <taxon>Sordariomycetes</taxon>
        <taxon>Hypocreomycetidae</taxon>
        <taxon>Glomerellales</taxon>
        <taxon>Glomerellaceae</taxon>
        <taxon>Colletotrichum</taxon>
        <taxon>Colletotrichum orchidearum species complex</taxon>
    </lineage>
</organism>
<dbReference type="SUPFAM" id="SSF52540">
    <property type="entry name" value="P-loop containing nucleoside triphosphate hydrolases"/>
    <property type="match status" value="1"/>
</dbReference>
<proteinExistence type="predicted"/>
<protein>
    <submittedName>
        <fullName evidence="1">Uncharacterized protein</fullName>
    </submittedName>
</protein>
<evidence type="ECO:0000313" key="2">
    <source>
        <dbReference type="Proteomes" id="UP000652219"/>
    </source>
</evidence>
<dbReference type="EMBL" id="WIGN01000786">
    <property type="protein sequence ID" value="KAF6783885.1"/>
    <property type="molecule type" value="Genomic_DNA"/>
</dbReference>
<name>A0A8H6MIG5_9PEZI</name>
<dbReference type="InterPro" id="IPR027417">
    <property type="entry name" value="P-loop_NTPase"/>
</dbReference>
<dbReference type="Proteomes" id="UP000652219">
    <property type="component" value="Unassembled WGS sequence"/>
</dbReference>
<evidence type="ECO:0000313" key="1">
    <source>
        <dbReference type="EMBL" id="KAF6783885.1"/>
    </source>
</evidence>
<comment type="caution">
    <text evidence="1">The sequence shown here is derived from an EMBL/GenBank/DDBJ whole genome shotgun (WGS) entry which is preliminary data.</text>
</comment>
<gene>
    <name evidence="1" type="ORF">CSOJ01_15833</name>
</gene>
<dbReference type="AlphaFoldDB" id="A0A8H6MIG5"/>
<accession>A0A8H6MIG5</accession>
<dbReference type="Gene3D" id="3.40.50.300">
    <property type="entry name" value="P-loop containing nucleotide triphosphate hydrolases"/>
    <property type="match status" value="1"/>
</dbReference>